<sequence length="272" mass="31882">MLVCRQGLKDNNVTLYDYGSYQVIENGKVRYFYSGEIILKVSDISSNVLDKLIYAINKGIRYFFFEGYLLQYIPSFGYGNYFIFKTEIKDEELNNKSLQLLEGKVSEDVYIDYLMKYQGVKGETIGVIDEFYTLTNELRLPKYEPMQLTQCEELEVKFEDKYVEIFNVRFRILDISYFDFLSKYISILKIIKGNYKGEIKTSLGEGIIYHKIGKIKNLTFSFTKICGKYRLDTPENCIIGDGISFHTKNKDEIDQLMYCLENLKTLRDSLNL</sequence>
<evidence type="ECO:0000313" key="2">
    <source>
        <dbReference type="Proteomes" id="UP000245638"/>
    </source>
</evidence>
<gene>
    <name evidence="1" type="ORF">DDW13_04765</name>
</gene>
<organism evidence="1 2">
    <name type="scientific">Acidianus hospitalis</name>
    <dbReference type="NCBI Taxonomy" id="563177"/>
    <lineage>
        <taxon>Archaea</taxon>
        <taxon>Thermoproteota</taxon>
        <taxon>Thermoprotei</taxon>
        <taxon>Sulfolobales</taxon>
        <taxon>Sulfolobaceae</taxon>
        <taxon>Acidianus</taxon>
    </lineage>
</organism>
<dbReference type="Proteomes" id="UP000245638">
    <property type="component" value="Unassembled WGS sequence"/>
</dbReference>
<reference evidence="1 2" key="1">
    <citation type="journal article" date="2015" name="Appl. Environ. Microbiol.">
        <title>Nanoarchaeota, Their Sulfolobales Host, and Nanoarchaeota Virus Distribution across Yellowstone National Park Hot Springs.</title>
        <authorList>
            <person name="Munson-McGee J.H."/>
            <person name="Field E.K."/>
            <person name="Bateson M."/>
            <person name="Rooney C."/>
            <person name="Stepanauskas R."/>
            <person name="Young M.J."/>
        </authorList>
    </citation>
    <scope>NUCLEOTIDE SEQUENCE [LARGE SCALE GENOMIC DNA]</scope>
    <source>
        <strain evidence="1">SCGC AC-742_N10</strain>
    </source>
</reference>
<dbReference type="AlphaFoldDB" id="A0A2T9X698"/>
<proteinExistence type="predicted"/>
<name>A0A2T9X698_9CREN</name>
<evidence type="ECO:0000313" key="1">
    <source>
        <dbReference type="EMBL" id="PVU75581.1"/>
    </source>
</evidence>
<protein>
    <submittedName>
        <fullName evidence="1">Uncharacterized protein</fullName>
    </submittedName>
</protein>
<dbReference type="EMBL" id="QEFD01000136">
    <property type="protein sequence ID" value="PVU75581.1"/>
    <property type="molecule type" value="Genomic_DNA"/>
</dbReference>
<accession>A0A2T9X698</accession>
<comment type="caution">
    <text evidence="1">The sequence shown here is derived from an EMBL/GenBank/DDBJ whole genome shotgun (WGS) entry which is preliminary data.</text>
</comment>